<dbReference type="PANTHER" id="PTHR42637:SF1">
    <property type="entry name" value="TRNA 2-(METHYLSULFANYL)-N(6)-ISOPENTENYLADENOSINE(37) HYDROXYLASE"/>
    <property type="match status" value="1"/>
</dbReference>
<dbReference type="SUPFAM" id="SSF47240">
    <property type="entry name" value="Ferritin-like"/>
    <property type="match status" value="1"/>
</dbReference>
<evidence type="ECO:0000313" key="1">
    <source>
        <dbReference type="EMBL" id="ABW27491.1"/>
    </source>
</evidence>
<protein>
    <submittedName>
        <fullName evidence="1">tRNA-(Ms(2)io(6)A)-hydroxylase, putative</fullName>
    </submittedName>
</protein>
<gene>
    <name evidence="1" type="primary">miaE</name>
    <name evidence="1" type="ordered locus">AM1_2483</name>
</gene>
<dbReference type="PIRSF" id="PIRSF020736">
    <property type="entry name" value="MiaE"/>
    <property type="match status" value="1"/>
</dbReference>
<proteinExistence type="predicted"/>
<dbReference type="Proteomes" id="UP000000268">
    <property type="component" value="Chromosome"/>
</dbReference>
<organism evidence="1 2">
    <name type="scientific">Acaryochloris marina (strain MBIC 11017)</name>
    <dbReference type="NCBI Taxonomy" id="329726"/>
    <lineage>
        <taxon>Bacteria</taxon>
        <taxon>Bacillati</taxon>
        <taxon>Cyanobacteriota</taxon>
        <taxon>Cyanophyceae</taxon>
        <taxon>Acaryochloridales</taxon>
        <taxon>Acaryochloridaceae</taxon>
        <taxon>Acaryochloris</taxon>
    </lineage>
</organism>
<dbReference type="InterPro" id="IPR012347">
    <property type="entry name" value="Ferritin-like"/>
</dbReference>
<dbReference type="KEGG" id="amr:AM1_2483"/>
<dbReference type="GO" id="GO:0006400">
    <property type="term" value="P:tRNA modification"/>
    <property type="evidence" value="ECO:0007669"/>
    <property type="project" value="InterPro"/>
</dbReference>
<evidence type="ECO:0000313" key="2">
    <source>
        <dbReference type="Proteomes" id="UP000000268"/>
    </source>
</evidence>
<keyword evidence="2" id="KW-1185">Reference proteome</keyword>
<reference evidence="1 2" key="1">
    <citation type="journal article" date="2008" name="Proc. Natl. Acad. Sci. U.S.A.">
        <title>Niche adaptation and genome expansion in the chlorophyll d-producing cyanobacterium Acaryochloris marina.</title>
        <authorList>
            <person name="Swingley W.D."/>
            <person name="Chen M."/>
            <person name="Cheung P.C."/>
            <person name="Conrad A.L."/>
            <person name="Dejesa L.C."/>
            <person name="Hao J."/>
            <person name="Honchak B.M."/>
            <person name="Karbach L.E."/>
            <person name="Kurdoglu A."/>
            <person name="Lahiri S."/>
            <person name="Mastrian S.D."/>
            <person name="Miyashita H."/>
            <person name="Page L."/>
            <person name="Ramakrishna P."/>
            <person name="Satoh S."/>
            <person name="Sattley W.M."/>
            <person name="Shimada Y."/>
            <person name="Taylor H.L."/>
            <person name="Tomo T."/>
            <person name="Tsuchiya T."/>
            <person name="Wang Z.T."/>
            <person name="Raymond J."/>
            <person name="Mimuro M."/>
            <person name="Blankenship R.E."/>
            <person name="Touchman J.W."/>
        </authorList>
    </citation>
    <scope>NUCLEOTIDE SEQUENCE [LARGE SCALE GENOMIC DNA]</scope>
    <source>
        <strain evidence="2">MBIC 11017</strain>
    </source>
</reference>
<dbReference type="Pfam" id="PF06175">
    <property type="entry name" value="MiaE"/>
    <property type="match status" value="1"/>
</dbReference>
<sequence length="191" mass="21547">MTIHLHCDSSDAWLQTVLADFDTFLLDHAANEKKASGVALNLAAHYPDKPDLVAAMIDLAIEELSHYRDVFKLIRERHLTIPPDAKDPYVNQLRGLIRKGSENYFLDRLLVAGIIEARGLERFTKIALALPSGPLKGFYQAIAHSEARHANLFFKLAEQYCPNVALQARLDELLATEMKILNQLPHRAMLH</sequence>
<dbReference type="InterPro" id="IPR010386">
    <property type="entry name" value="tRNA-Hydrxlase_MiaE"/>
</dbReference>
<name>B0C4A0_ACAM1</name>
<dbReference type="PANTHER" id="PTHR42637">
    <property type="entry name" value="TRNA-(MS[2]IO[6]A)-HYDROXYLASE"/>
    <property type="match status" value="1"/>
</dbReference>
<dbReference type="InterPro" id="IPR009078">
    <property type="entry name" value="Ferritin-like_SF"/>
</dbReference>
<dbReference type="RefSeq" id="WP_012162952.1">
    <property type="nucleotide sequence ID" value="NC_009925.1"/>
</dbReference>
<dbReference type="Gene3D" id="1.20.1260.10">
    <property type="match status" value="1"/>
</dbReference>
<dbReference type="AlphaFoldDB" id="B0C4A0"/>
<dbReference type="OrthoDB" id="9802518at2"/>
<accession>B0C4A0</accession>
<dbReference type="STRING" id="329726.AM1_2483"/>
<dbReference type="HOGENOM" id="CLU_056571_1_0_3"/>
<dbReference type="GO" id="GO:0045301">
    <property type="term" value="F:tRNA 2-(methylsulfanyl)-N(6)-isopentenyladenosine(37) hydroxylase activity"/>
    <property type="evidence" value="ECO:0007669"/>
    <property type="project" value="InterPro"/>
</dbReference>
<dbReference type="EMBL" id="CP000828">
    <property type="protein sequence ID" value="ABW27491.1"/>
    <property type="molecule type" value="Genomic_DNA"/>
</dbReference>
<dbReference type="CDD" id="cd07910">
    <property type="entry name" value="MiaE"/>
    <property type="match status" value="1"/>
</dbReference>
<dbReference type="eggNOG" id="COG4445">
    <property type="taxonomic scope" value="Bacteria"/>
</dbReference>